<dbReference type="EMBL" id="GBEZ01015636">
    <property type="protein sequence ID" value="JAC70545.1"/>
    <property type="molecule type" value="Transcribed_RNA"/>
</dbReference>
<keyword evidence="1" id="KW-1133">Transmembrane helix</keyword>
<name>A0A061RIS1_9CHLO</name>
<gene>
    <name evidence="2" type="ORF">TSPGSL018_3906</name>
</gene>
<evidence type="ECO:0000313" key="2">
    <source>
        <dbReference type="EMBL" id="JAC70545.1"/>
    </source>
</evidence>
<reference evidence="2" key="1">
    <citation type="submission" date="2014-05" db="EMBL/GenBank/DDBJ databases">
        <title>The transcriptome of the halophilic microalga Tetraselmis sp. GSL018 isolated from the Great Salt Lake, Utah.</title>
        <authorList>
            <person name="Jinkerson R.E."/>
            <person name="D'Adamo S."/>
            <person name="Posewitz M.C."/>
        </authorList>
    </citation>
    <scope>NUCLEOTIDE SEQUENCE</scope>
    <source>
        <strain evidence="2">GSL018</strain>
    </source>
</reference>
<feature type="transmembrane region" description="Helical" evidence="1">
    <location>
        <begin position="20"/>
        <end position="40"/>
    </location>
</feature>
<keyword evidence="1" id="KW-0812">Transmembrane</keyword>
<dbReference type="AlphaFoldDB" id="A0A061RIS1"/>
<sequence length="155" mass="18064">MATKNLSQVFLLKHRLRDKAQLSIVAVAVLAIFVFAQLLCRNHLEEIEKSNRQIEDSHYSLRKFLKDGRYTLASNLVRLGAVVEPEAVEKHLPSRGYIRKALEKSREQLQKNTAEQQELQAYYENELRRLRKIVDDENDILKDVFGADSDWVQLK</sequence>
<proteinExistence type="predicted"/>
<evidence type="ECO:0000256" key="1">
    <source>
        <dbReference type="SAM" id="Phobius"/>
    </source>
</evidence>
<protein>
    <submittedName>
        <fullName evidence="2">Uncharacterized protein</fullName>
    </submittedName>
</protein>
<accession>A0A061RIS1</accession>
<keyword evidence="1" id="KW-0472">Membrane</keyword>
<organism evidence="2">
    <name type="scientific">Tetraselmis sp. GSL018</name>
    <dbReference type="NCBI Taxonomy" id="582737"/>
    <lineage>
        <taxon>Eukaryota</taxon>
        <taxon>Viridiplantae</taxon>
        <taxon>Chlorophyta</taxon>
        <taxon>core chlorophytes</taxon>
        <taxon>Chlorodendrophyceae</taxon>
        <taxon>Chlorodendrales</taxon>
        <taxon>Chlorodendraceae</taxon>
        <taxon>Tetraselmis</taxon>
    </lineage>
</organism>